<dbReference type="GO" id="GO:0006357">
    <property type="term" value="P:regulation of transcription by RNA polymerase II"/>
    <property type="evidence" value="ECO:0007669"/>
    <property type="project" value="InterPro"/>
</dbReference>
<dbReference type="Proteomes" id="UP000054342">
    <property type="component" value="Unassembled WGS sequence"/>
</dbReference>
<reference evidence="10 11" key="1">
    <citation type="submission" date="2015-01" db="EMBL/GenBank/DDBJ databases">
        <title>The Genome Sequence of Exophiala xenobiotica CBS118157.</title>
        <authorList>
            <consortium name="The Broad Institute Genomics Platform"/>
            <person name="Cuomo C."/>
            <person name="de Hoog S."/>
            <person name="Gorbushina A."/>
            <person name="Stielow B."/>
            <person name="Teixiera M."/>
            <person name="Abouelleil A."/>
            <person name="Chapman S.B."/>
            <person name="Priest M."/>
            <person name="Young S.K."/>
            <person name="Wortman J."/>
            <person name="Nusbaum C."/>
            <person name="Birren B."/>
        </authorList>
    </citation>
    <scope>NUCLEOTIDE SEQUENCE [LARGE SCALE GENOMIC DNA]</scope>
    <source>
        <strain evidence="10 11">CBS 118157</strain>
    </source>
</reference>
<dbReference type="Gene3D" id="6.10.250.2620">
    <property type="match status" value="1"/>
</dbReference>
<evidence type="ECO:0000256" key="5">
    <source>
        <dbReference type="ARBA" id="ARBA00023163"/>
    </source>
</evidence>
<protein>
    <recommendedName>
        <fullName evidence="3 8">Mediator of RNA polymerase II transcription subunit 17</fullName>
    </recommendedName>
    <alternativeName>
        <fullName evidence="7 8">Mediator complex subunit 17</fullName>
    </alternativeName>
</protein>
<dbReference type="OrthoDB" id="5319830at2759"/>
<dbReference type="AlphaFoldDB" id="A0A0D2E8X2"/>
<dbReference type="PANTHER" id="PTHR13114:SF7">
    <property type="entry name" value="MEDIATOR OF RNA POLYMERASE II TRANSCRIPTION SUBUNIT 17"/>
    <property type="match status" value="1"/>
</dbReference>
<comment type="subcellular location">
    <subcellularLocation>
        <location evidence="1 8">Nucleus</location>
    </subcellularLocation>
</comment>
<evidence type="ECO:0000256" key="3">
    <source>
        <dbReference type="ARBA" id="ARBA00019610"/>
    </source>
</evidence>
<comment type="function">
    <text evidence="8">Component of the Mediator complex, a coactivator involved in the regulated transcription of nearly all RNA polymerase II-dependent genes. Mediator functions as a bridge to convey information from gene-specific regulatory proteins to the basal RNA polymerase II transcription machinery. Mediator is recruited to promoters by direct interactions with regulatory proteins and serves as a scaffold for the assembly of a functional preinitiation complex with RNA polymerase II and the general transcription factors.</text>
</comment>
<name>A0A0D2E8X2_9EURO</name>
<dbReference type="GO" id="GO:0003712">
    <property type="term" value="F:transcription coregulator activity"/>
    <property type="evidence" value="ECO:0007669"/>
    <property type="project" value="InterPro"/>
</dbReference>
<dbReference type="STRING" id="348802.A0A0D2E8X2"/>
<comment type="similarity">
    <text evidence="2 8">Belongs to the Mediator complex subunit 17 family.</text>
</comment>
<keyword evidence="4 8" id="KW-0805">Transcription regulation</keyword>
<evidence type="ECO:0000256" key="4">
    <source>
        <dbReference type="ARBA" id="ARBA00023015"/>
    </source>
</evidence>
<comment type="subunit">
    <text evidence="8">Component of the Mediator complex.</text>
</comment>
<dbReference type="Pfam" id="PF10156">
    <property type="entry name" value="Med17"/>
    <property type="match status" value="1"/>
</dbReference>
<evidence type="ECO:0000256" key="1">
    <source>
        <dbReference type="ARBA" id="ARBA00004123"/>
    </source>
</evidence>
<feature type="region of interest" description="Disordered" evidence="9">
    <location>
        <begin position="47"/>
        <end position="77"/>
    </location>
</feature>
<evidence type="ECO:0000256" key="9">
    <source>
        <dbReference type="SAM" id="MobiDB-lite"/>
    </source>
</evidence>
<dbReference type="InterPro" id="IPR019313">
    <property type="entry name" value="Mediator_Med17"/>
</dbReference>
<keyword evidence="8" id="KW-0010">Activator</keyword>
<organism evidence="10 11">
    <name type="scientific">Exophiala xenobiotica</name>
    <dbReference type="NCBI Taxonomy" id="348802"/>
    <lineage>
        <taxon>Eukaryota</taxon>
        <taxon>Fungi</taxon>
        <taxon>Dikarya</taxon>
        <taxon>Ascomycota</taxon>
        <taxon>Pezizomycotina</taxon>
        <taxon>Eurotiomycetes</taxon>
        <taxon>Chaetothyriomycetidae</taxon>
        <taxon>Chaetothyriales</taxon>
        <taxon>Herpotrichiellaceae</taxon>
        <taxon>Exophiala</taxon>
    </lineage>
</organism>
<evidence type="ECO:0000256" key="6">
    <source>
        <dbReference type="ARBA" id="ARBA00023242"/>
    </source>
</evidence>
<gene>
    <name evidence="8" type="primary">MED17</name>
    <name evidence="10" type="ORF">PV05_09871</name>
</gene>
<dbReference type="RefSeq" id="XP_013311704.1">
    <property type="nucleotide sequence ID" value="XM_013456250.1"/>
</dbReference>
<evidence type="ECO:0000256" key="7">
    <source>
        <dbReference type="ARBA" id="ARBA00032014"/>
    </source>
</evidence>
<dbReference type="HOGENOM" id="CLU_015164_1_0_1"/>
<evidence type="ECO:0000256" key="8">
    <source>
        <dbReference type="RuleBase" id="RU364140"/>
    </source>
</evidence>
<evidence type="ECO:0000256" key="2">
    <source>
        <dbReference type="ARBA" id="ARBA00005635"/>
    </source>
</evidence>
<dbReference type="GO" id="GO:0016592">
    <property type="term" value="C:mediator complex"/>
    <property type="evidence" value="ECO:0007669"/>
    <property type="project" value="InterPro"/>
</dbReference>
<sequence>MSQSTSISLLIPSEASLTSEDLQSQIQRVVVQKGHFRHVTERSLLAEIQGKAPAADRDTDGVDGPGAEEDESPQKRQERLWKRREEMIERLSYAQNEILCALDFVSLLISKQWVPAQNSMSPALKEAVPVGTLAGRVLRNKPVPPPVRRQLASTSQGWRSEGFRSASEKLLSASNRLREDAEREAEYWAQIAKLTTQGWAVSRLPRDRKAIGVHFGFPQSAPQFRDKGFALLRQLDDGRVTLDGQSAQRRRKALGVFVIRHNSKTGFFHFKTHKSGQTEEISQQTTEMRDSLFEEELFYEICREARIVANQGINTRAQAVEINVGSDCQLSLVYDHGLETETSTNPDDNLIAEFVAVSLRLLLNAAHEQNLIRKSQKAPAMTLKPRHHLEYALIRPVLAHLRHRAEAAAFWNSCQTMIHPFKQAGLPVAIEIEKSSTAFFQGLNIDASGTILSELMAPAKTGFKISLTEGKEFEIVLATFLGPPLFGSRYETSAVEFAFSKTRISRQDTREAALLSTRHVLMLDLVTHAEALSRQASIPSDAEKGNSRKWVVSQPHNGELGLFDTGAPIKKVVLSVQAEAIVMQVRNLRQGSSPKREIWSWTSGGCSTTGGLEGTVEARTTFDEALTKILKDGL</sequence>
<dbReference type="GeneID" id="25331779"/>
<keyword evidence="6 8" id="KW-0539">Nucleus</keyword>
<dbReference type="GO" id="GO:0070847">
    <property type="term" value="C:core mediator complex"/>
    <property type="evidence" value="ECO:0007669"/>
    <property type="project" value="TreeGrafter"/>
</dbReference>
<evidence type="ECO:0000313" key="11">
    <source>
        <dbReference type="Proteomes" id="UP000054342"/>
    </source>
</evidence>
<accession>A0A0D2E8X2</accession>
<keyword evidence="5 8" id="KW-0804">Transcription</keyword>
<evidence type="ECO:0000313" key="10">
    <source>
        <dbReference type="EMBL" id="KIW51120.1"/>
    </source>
</evidence>
<keyword evidence="11" id="KW-1185">Reference proteome</keyword>
<proteinExistence type="inferred from homology"/>
<dbReference type="PANTHER" id="PTHR13114">
    <property type="entry name" value="MEDIATOR OF RNA POLYMERASE II TRANSCRIPTION SUBUNIT 17"/>
    <property type="match status" value="1"/>
</dbReference>
<dbReference type="EMBL" id="KN847322">
    <property type="protein sequence ID" value="KIW51120.1"/>
    <property type="molecule type" value="Genomic_DNA"/>
</dbReference>